<dbReference type="InterPro" id="IPR000529">
    <property type="entry name" value="Ribosomal_bS6"/>
</dbReference>
<dbReference type="PANTHER" id="PTHR21011">
    <property type="entry name" value="MITOCHONDRIAL 28S RIBOSOMAL PROTEIN S6"/>
    <property type="match status" value="1"/>
</dbReference>
<organism evidence="10 11">
    <name type="scientific">Tessaracoccus antarcticus</name>
    <dbReference type="NCBI Taxonomy" id="2479848"/>
    <lineage>
        <taxon>Bacteria</taxon>
        <taxon>Bacillati</taxon>
        <taxon>Actinomycetota</taxon>
        <taxon>Actinomycetes</taxon>
        <taxon>Propionibacteriales</taxon>
        <taxon>Propionibacteriaceae</taxon>
        <taxon>Tessaracoccus</taxon>
    </lineage>
</organism>
<protein>
    <recommendedName>
        <fullName evidence="7 8">Small ribosomal subunit protein bS6</fullName>
    </recommendedName>
</protein>
<gene>
    <name evidence="8" type="primary">rpsF</name>
    <name evidence="10" type="ORF">EAX62_01245</name>
</gene>
<dbReference type="PROSITE" id="PS01048">
    <property type="entry name" value="RIBOSOMAL_S6"/>
    <property type="match status" value="1"/>
</dbReference>
<dbReference type="InterPro" id="IPR020814">
    <property type="entry name" value="Ribosomal_S6_plastid/chlpt"/>
</dbReference>
<dbReference type="GO" id="GO:0006412">
    <property type="term" value="P:translation"/>
    <property type="evidence" value="ECO:0007669"/>
    <property type="project" value="UniProtKB-UniRule"/>
</dbReference>
<dbReference type="GO" id="GO:0003735">
    <property type="term" value="F:structural constituent of ribosome"/>
    <property type="evidence" value="ECO:0007669"/>
    <property type="project" value="InterPro"/>
</dbReference>
<keyword evidence="3 8" id="KW-0694">RNA-binding</keyword>
<dbReference type="GO" id="GO:0005840">
    <property type="term" value="C:ribosome"/>
    <property type="evidence" value="ECO:0007669"/>
    <property type="project" value="UniProtKB-KW"/>
</dbReference>
<dbReference type="InterPro" id="IPR020815">
    <property type="entry name" value="Ribosomal_bS6_CS"/>
</dbReference>
<proteinExistence type="inferred from homology"/>
<keyword evidence="2 8" id="KW-0699">rRNA-binding</keyword>
<dbReference type="InterPro" id="IPR035980">
    <property type="entry name" value="Ribosomal_bS6_sf"/>
</dbReference>
<dbReference type="RefSeq" id="WP_121899869.1">
    <property type="nucleotide sequence ID" value="NZ_REFW01000001.1"/>
</dbReference>
<keyword evidence="5 8" id="KW-0687">Ribonucleoprotein</keyword>
<evidence type="ECO:0000313" key="10">
    <source>
        <dbReference type="EMBL" id="RMB61322.1"/>
    </source>
</evidence>
<dbReference type="SUPFAM" id="SSF54995">
    <property type="entry name" value="Ribosomal protein S6"/>
    <property type="match status" value="1"/>
</dbReference>
<evidence type="ECO:0000256" key="7">
    <source>
        <dbReference type="ARBA" id="ARBA00035294"/>
    </source>
</evidence>
<dbReference type="InterPro" id="IPR014717">
    <property type="entry name" value="Transl_elong_EF1B/ribsomal_bS6"/>
</dbReference>
<dbReference type="GO" id="GO:0005737">
    <property type="term" value="C:cytoplasm"/>
    <property type="evidence" value="ECO:0007669"/>
    <property type="project" value="UniProtKB-ARBA"/>
</dbReference>
<feature type="region of interest" description="Disordered" evidence="9">
    <location>
        <begin position="95"/>
        <end position="116"/>
    </location>
</feature>
<dbReference type="HAMAP" id="MF_00360">
    <property type="entry name" value="Ribosomal_bS6"/>
    <property type="match status" value="1"/>
</dbReference>
<evidence type="ECO:0000256" key="5">
    <source>
        <dbReference type="ARBA" id="ARBA00023274"/>
    </source>
</evidence>
<keyword evidence="11" id="KW-1185">Reference proteome</keyword>
<keyword evidence="4 8" id="KW-0689">Ribosomal protein</keyword>
<evidence type="ECO:0000256" key="8">
    <source>
        <dbReference type="HAMAP-Rule" id="MF_00360"/>
    </source>
</evidence>
<accession>A0A3M0GF84</accession>
<sequence>MRKYEVMVIIDSDVDERQVPALVEKHLETITKGGGTVDNNDLWGRRRLAYDINKKSEGIYAVLRITAEPAVVQEMDRLMGIDEAIVRTKVLRVEEPKKSKDKDKDSKESKAVKSED</sequence>
<evidence type="ECO:0000256" key="1">
    <source>
        <dbReference type="ARBA" id="ARBA00009512"/>
    </source>
</evidence>
<evidence type="ECO:0000256" key="3">
    <source>
        <dbReference type="ARBA" id="ARBA00022884"/>
    </source>
</evidence>
<dbReference type="AlphaFoldDB" id="A0A3M0GF84"/>
<dbReference type="GO" id="GO:0070181">
    <property type="term" value="F:small ribosomal subunit rRNA binding"/>
    <property type="evidence" value="ECO:0007669"/>
    <property type="project" value="TreeGrafter"/>
</dbReference>
<dbReference type="OrthoDB" id="9812702at2"/>
<reference evidence="10 11" key="1">
    <citation type="submission" date="2018-10" db="EMBL/GenBank/DDBJ databases">
        <title>Tessaracoccus antarcticuss sp. nov., isolated from sediment.</title>
        <authorList>
            <person name="Zhou L.Y."/>
            <person name="Du Z.J."/>
        </authorList>
    </citation>
    <scope>NUCLEOTIDE SEQUENCE [LARGE SCALE GENOMIC DNA]</scope>
    <source>
        <strain evidence="10 11">JDX10</strain>
    </source>
</reference>
<dbReference type="Gene3D" id="3.30.70.60">
    <property type="match status" value="1"/>
</dbReference>
<dbReference type="FunFam" id="3.30.70.60:FF:000002">
    <property type="entry name" value="30S ribosomal protein S6"/>
    <property type="match status" value="1"/>
</dbReference>
<dbReference type="NCBIfam" id="TIGR00166">
    <property type="entry name" value="S6"/>
    <property type="match status" value="1"/>
</dbReference>
<dbReference type="Pfam" id="PF01250">
    <property type="entry name" value="Ribosomal_S6"/>
    <property type="match status" value="1"/>
</dbReference>
<comment type="similarity">
    <text evidence="1 8">Belongs to the bacterial ribosomal protein bS6 family.</text>
</comment>
<evidence type="ECO:0000256" key="6">
    <source>
        <dbReference type="ARBA" id="ARBA00035104"/>
    </source>
</evidence>
<evidence type="ECO:0000313" key="11">
    <source>
        <dbReference type="Proteomes" id="UP000275256"/>
    </source>
</evidence>
<evidence type="ECO:0000256" key="2">
    <source>
        <dbReference type="ARBA" id="ARBA00022730"/>
    </source>
</evidence>
<evidence type="ECO:0000256" key="4">
    <source>
        <dbReference type="ARBA" id="ARBA00022980"/>
    </source>
</evidence>
<evidence type="ECO:0000256" key="9">
    <source>
        <dbReference type="SAM" id="MobiDB-lite"/>
    </source>
</evidence>
<comment type="function">
    <text evidence="6 8">Binds together with bS18 to 16S ribosomal RNA.</text>
</comment>
<dbReference type="CDD" id="cd00473">
    <property type="entry name" value="bS6"/>
    <property type="match status" value="1"/>
</dbReference>
<dbReference type="EMBL" id="REFW01000001">
    <property type="protein sequence ID" value="RMB61322.1"/>
    <property type="molecule type" value="Genomic_DNA"/>
</dbReference>
<dbReference type="PANTHER" id="PTHR21011:SF1">
    <property type="entry name" value="SMALL RIBOSOMAL SUBUNIT PROTEIN BS6M"/>
    <property type="match status" value="1"/>
</dbReference>
<dbReference type="GO" id="GO:1990904">
    <property type="term" value="C:ribonucleoprotein complex"/>
    <property type="evidence" value="ECO:0007669"/>
    <property type="project" value="UniProtKB-KW"/>
</dbReference>
<dbReference type="Proteomes" id="UP000275256">
    <property type="component" value="Unassembled WGS sequence"/>
</dbReference>
<name>A0A3M0GF84_9ACTN</name>
<comment type="caution">
    <text evidence="10">The sequence shown here is derived from an EMBL/GenBank/DDBJ whole genome shotgun (WGS) entry which is preliminary data.</text>
</comment>